<evidence type="ECO:0000256" key="2">
    <source>
        <dbReference type="SAM" id="Phobius"/>
    </source>
</evidence>
<name>A0ABD2QHE1_9PLAT</name>
<feature type="region of interest" description="Disordered" evidence="1">
    <location>
        <begin position="780"/>
        <end position="801"/>
    </location>
</feature>
<feature type="compositionally biased region" description="Acidic residues" evidence="1">
    <location>
        <begin position="782"/>
        <end position="792"/>
    </location>
</feature>
<protein>
    <recommendedName>
        <fullName evidence="5">Thioredoxin domain-containing protein</fullName>
    </recommendedName>
</protein>
<dbReference type="SUPFAM" id="SSF52833">
    <property type="entry name" value="Thioredoxin-like"/>
    <property type="match status" value="1"/>
</dbReference>
<dbReference type="InterPro" id="IPR036249">
    <property type="entry name" value="Thioredoxin-like_sf"/>
</dbReference>
<proteinExistence type="predicted"/>
<keyword evidence="2" id="KW-0812">Transmembrane</keyword>
<keyword evidence="2" id="KW-0472">Membrane</keyword>
<comment type="caution">
    <text evidence="3">The sequence shown here is derived from an EMBL/GenBank/DDBJ whole genome shotgun (WGS) entry which is preliminary data.</text>
</comment>
<keyword evidence="2" id="KW-1133">Transmembrane helix</keyword>
<feature type="transmembrane region" description="Helical" evidence="2">
    <location>
        <begin position="547"/>
        <end position="570"/>
    </location>
</feature>
<dbReference type="InterPro" id="IPR052448">
    <property type="entry name" value="DnaJ_C16_autophagy_reg"/>
</dbReference>
<organism evidence="3 4">
    <name type="scientific">Cichlidogyrus casuarinus</name>
    <dbReference type="NCBI Taxonomy" id="1844966"/>
    <lineage>
        <taxon>Eukaryota</taxon>
        <taxon>Metazoa</taxon>
        <taxon>Spiralia</taxon>
        <taxon>Lophotrochozoa</taxon>
        <taxon>Platyhelminthes</taxon>
        <taxon>Monogenea</taxon>
        <taxon>Monopisthocotylea</taxon>
        <taxon>Dactylogyridea</taxon>
        <taxon>Ancyrocephalidae</taxon>
        <taxon>Cichlidogyrus</taxon>
    </lineage>
</organism>
<accession>A0ABD2QHE1</accession>
<gene>
    <name evidence="3" type="ORF">Ciccas_002375</name>
</gene>
<dbReference type="AlphaFoldDB" id="A0ABD2QHE1"/>
<dbReference type="PANTHER" id="PTHR44303">
    <property type="entry name" value="DNAJ HOMOLOG SUBFAMILY C MEMBER 16"/>
    <property type="match status" value="1"/>
</dbReference>
<evidence type="ECO:0000313" key="3">
    <source>
        <dbReference type="EMBL" id="KAL3318960.1"/>
    </source>
</evidence>
<evidence type="ECO:0000256" key="1">
    <source>
        <dbReference type="SAM" id="MobiDB-lite"/>
    </source>
</evidence>
<keyword evidence="4" id="KW-1185">Reference proteome</keyword>
<sequence length="839" mass="96731">MPQHQTENFNRGYPFSFNGFHSFFREAFGRTLTLSKNIVELNYESYKRDYFSASDRKPILILVYVDGCMMCNRIIPLWNQLADNLTPLGVVVARCNLARDIRFQEALNTVHVPTLLAVVNFKISFFSSSVLNQASLIAFLRTYIMNSNPAKVTNIPSLFSSGLATDLITFIRTPEQLLEFNNGWISDARPRMIFCSVSDKPPLRFVLAAFRAANHLAAAYIQLNTDHSFNFVKSSSAETFAIFKENLVEPVVVVSRSKIERDELDSLMWRHNRLQVPRISSSARMSHLCPLLGSSPSENFEDQSESHFRRKQNSAGVDNLCLLLLLNTNFAKTNMLRGITWLKFFMNITHDVTELLSPVYVYNDRQRRYFQFLFDNSVRVANHDRVFSTTEANLAAIENVGKVALFWRVNSRVTIYRILPLTAAYQPIHWLPHSKSEEEFQKFNMQGWEFDQIRASLLQDLTNLIEQLQSIDLRSIEQIQQTSLPDSWIMSKHCEFTPELCLEQNKDASFLLVDEFEAPLLWRIKKRIFEWIYLAYDWISKFVEDPVYFATSIVLVLVSAFIFSITSLAWSNQQAERAANSQFKATKSTRNVVQKLPLVALNSETYKMLVQMPASSQSYQHRSGTPKLLIVLCIMGQEENSRMIDQFQHYVHRYGMSNTLPATLKLSLYAPWLAHLISLATKLPTCVLGDGEQDRICIKIRPANCVGTVLVLNPSKHYFHIYHPTVPESITRLDQFSEDEAEDVQNENHLEKGTTADSVKYKDHDLHRVKQRHIFASALGFDSEDEQEDESDNFTIPAPRKGPLRENELLSHLPNWLDRLYEGQLRRIHLRHWPATLDL</sequence>
<reference evidence="3 4" key="1">
    <citation type="submission" date="2024-11" db="EMBL/GenBank/DDBJ databases">
        <title>Adaptive evolution of stress response genes in parasites aligns with host niche diversity.</title>
        <authorList>
            <person name="Hahn C."/>
            <person name="Resl P."/>
        </authorList>
    </citation>
    <scope>NUCLEOTIDE SEQUENCE [LARGE SCALE GENOMIC DNA]</scope>
    <source>
        <strain evidence="3">EGGRZ-B1_66</strain>
        <tissue evidence="3">Body</tissue>
    </source>
</reference>
<dbReference type="Gene3D" id="3.40.30.10">
    <property type="entry name" value="Glutaredoxin"/>
    <property type="match status" value="1"/>
</dbReference>
<evidence type="ECO:0000313" key="4">
    <source>
        <dbReference type="Proteomes" id="UP001626550"/>
    </source>
</evidence>
<dbReference type="PANTHER" id="PTHR44303:SF2">
    <property type="entry name" value="DNAJ HOMOLOG SUBFAMILY C MEMBER 16"/>
    <property type="match status" value="1"/>
</dbReference>
<evidence type="ECO:0008006" key="5">
    <source>
        <dbReference type="Google" id="ProtNLM"/>
    </source>
</evidence>
<dbReference type="Proteomes" id="UP001626550">
    <property type="component" value="Unassembled WGS sequence"/>
</dbReference>
<dbReference type="EMBL" id="JBJKFK010000185">
    <property type="protein sequence ID" value="KAL3318960.1"/>
    <property type="molecule type" value="Genomic_DNA"/>
</dbReference>